<evidence type="ECO:0000313" key="9">
    <source>
        <dbReference type="Proteomes" id="UP000605013"/>
    </source>
</evidence>
<gene>
    <name evidence="8" type="ORF">JAO71_00840</name>
</gene>
<dbReference type="PRINTS" id="PR01023">
    <property type="entry name" value="NAFLGMOTY"/>
</dbReference>
<comment type="subcellular location">
    <subcellularLocation>
        <location evidence="1">Cell outer membrane</location>
    </subcellularLocation>
</comment>
<comment type="caution">
    <text evidence="8">The sequence shown here is derived from an EMBL/GenBank/DDBJ whole genome shotgun (WGS) entry which is preliminary data.</text>
</comment>
<dbReference type="EMBL" id="JAEMEF010000001">
    <property type="protein sequence ID" value="MBL7558332.1"/>
    <property type="molecule type" value="Genomic_DNA"/>
</dbReference>
<dbReference type="Pfam" id="PF00691">
    <property type="entry name" value="OmpA"/>
    <property type="match status" value="2"/>
</dbReference>
<dbReference type="RefSeq" id="WP_202998451.1">
    <property type="nucleotide sequence ID" value="NZ_JAEMEF010000001.1"/>
</dbReference>
<dbReference type="InterPro" id="IPR006665">
    <property type="entry name" value="OmpA-like"/>
</dbReference>
<dbReference type="Gene3D" id="3.30.1330.60">
    <property type="entry name" value="OmpA-like domain"/>
    <property type="match status" value="2"/>
</dbReference>
<organism evidence="8 9">
    <name type="scientific">Olleya sediminilitoris</name>
    <dbReference type="NCBI Taxonomy" id="2795739"/>
    <lineage>
        <taxon>Bacteria</taxon>
        <taxon>Pseudomonadati</taxon>
        <taxon>Bacteroidota</taxon>
        <taxon>Flavobacteriia</taxon>
        <taxon>Flavobacteriales</taxon>
        <taxon>Flavobacteriaceae</taxon>
    </lineage>
</organism>
<sequence>MSKKTGYLLGILLTIILGTILYWFFCCKPCLEANNSASEIVTETDDTSVEADLKTATMNAFTIKDANGSLDFKINDNLNFNTSGASILEPVSAKVDTTAMDVVKYFNDNPTKTLSITGHYRSEETNNSAFPNLGLARANAAKNYYVAKGMSSKSINTYGQLDDAFYPDVNGVLNGPLMYDVVTTDAADHSAEDAIVKLGESIKANPLVLYFDTAQASISLTPAQRQKVADMVRYTDKIDGAQINTIGHTDNTGSRTANINLAQNRAEFAKDYLVNNGISANKISASSQGPNQPIADNNTAEGRAKNRRVVVTIN</sequence>
<keyword evidence="9" id="KW-1185">Reference proteome</keyword>
<feature type="region of interest" description="Disordered" evidence="5">
    <location>
        <begin position="283"/>
        <end position="305"/>
    </location>
</feature>
<keyword evidence="2 4" id="KW-0472">Membrane</keyword>
<evidence type="ECO:0000256" key="3">
    <source>
        <dbReference type="ARBA" id="ARBA00023237"/>
    </source>
</evidence>
<feature type="transmembrane region" description="Helical" evidence="6">
    <location>
        <begin position="7"/>
        <end position="25"/>
    </location>
</feature>
<dbReference type="SUPFAM" id="SSF103088">
    <property type="entry name" value="OmpA-like"/>
    <property type="match status" value="2"/>
</dbReference>
<dbReference type="PROSITE" id="PS51123">
    <property type="entry name" value="OMPA_2"/>
    <property type="match status" value="1"/>
</dbReference>
<evidence type="ECO:0000313" key="8">
    <source>
        <dbReference type="EMBL" id="MBL7558332.1"/>
    </source>
</evidence>
<protein>
    <submittedName>
        <fullName evidence="8">OmpA family protein</fullName>
    </submittedName>
</protein>
<dbReference type="InterPro" id="IPR036737">
    <property type="entry name" value="OmpA-like_sf"/>
</dbReference>
<keyword evidence="6" id="KW-1133">Transmembrane helix</keyword>
<evidence type="ECO:0000259" key="7">
    <source>
        <dbReference type="PROSITE" id="PS51123"/>
    </source>
</evidence>
<feature type="compositionally biased region" description="Polar residues" evidence="5">
    <location>
        <begin position="283"/>
        <end position="300"/>
    </location>
</feature>
<keyword evidence="6" id="KW-0812">Transmembrane</keyword>
<evidence type="ECO:0000256" key="2">
    <source>
        <dbReference type="ARBA" id="ARBA00023136"/>
    </source>
</evidence>
<dbReference type="PANTHER" id="PTHR30329">
    <property type="entry name" value="STATOR ELEMENT OF FLAGELLAR MOTOR COMPLEX"/>
    <property type="match status" value="1"/>
</dbReference>
<keyword evidence="3" id="KW-0998">Cell outer membrane</keyword>
<proteinExistence type="predicted"/>
<dbReference type="CDD" id="cd07185">
    <property type="entry name" value="OmpA_C-like"/>
    <property type="match status" value="1"/>
</dbReference>
<name>A0ABS1WGS8_9FLAO</name>
<dbReference type="InterPro" id="IPR006664">
    <property type="entry name" value="OMP_bac"/>
</dbReference>
<dbReference type="PRINTS" id="PR01021">
    <property type="entry name" value="OMPADOMAIN"/>
</dbReference>
<evidence type="ECO:0000256" key="4">
    <source>
        <dbReference type="PROSITE-ProRule" id="PRU00473"/>
    </source>
</evidence>
<evidence type="ECO:0000256" key="5">
    <source>
        <dbReference type="SAM" id="MobiDB-lite"/>
    </source>
</evidence>
<dbReference type="Proteomes" id="UP000605013">
    <property type="component" value="Unassembled WGS sequence"/>
</dbReference>
<evidence type="ECO:0000256" key="6">
    <source>
        <dbReference type="SAM" id="Phobius"/>
    </source>
</evidence>
<dbReference type="InterPro" id="IPR050330">
    <property type="entry name" value="Bact_OuterMem_StrucFunc"/>
</dbReference>
<reference evidence="8 9" key="1">
    <citation type="submission" date="2020-12" db="EMBL/GenBank/DDBJ databases">
        <title>Olleya sediminilitoris sp. nov., isolated from a tidal flat.</title>
        <authorList>
            <person name="Park S."/>
            <person name="Yoon J.-H."/>
        </authorList>
    </citation>
    <scope>NUCLEOTIDE SEQUENCE [LARGE SCALE GENOMIC DNA]</scope>
    <source>
        <strain evidence="8 9">YSTF-M6</strain>
    </source>
</reference>
<feature type="domain" description="OmpA-like" evidence="7">
    <location>
        <begin position="198"/>
        <end position="314"/>
    </location>
</feature>
<accession>A0ABS1WGS8</accession>
<evidence type="ECO:0000256" key="1">
    <source>
        <dbReference type="ARBA" id="ARBA00004442"/>
    </source>
</evidence>
<dbReference type="PANTHER" id="PTHR30329:SF21">
    <property type="entry name" value="LIPOPROTEIN YIAD-RELATED"/>
    <property type="match status" value="1"/>
</dbReference>